<dbReference type="InterPro" id="IPR029057">
    <property type="entry name" value="PRTase-like"/>
</dbReference>
<feature type="binding site" description="in other chain" evidence="6">
    <location>
        <position position="109"/>
    </location>
    <ligand>
        <name>5-phospho-alpha-D-ribose 1-diphosphate</name>
        <dbReference type="ChEBI" id="CHEBI:58017"/>
        <note>ligand shared between dimeric partners</note>
    </ligand>
</feature>
<feature type="binding site" evidence="6">
    <location>
        <position position="112"/>
    </location>
    <ligand>
        <name>5-phospho-alpha-D-ribose 1-diphosphate</name>
        <dbReference type="ChEBI" id="CHEBI:58017"/>
        <note>ligand shared between dimeric partners</note>
    </ligand>
</feature>
<organism evidence="8 9">
    <name type="scientific">Candidatus Ghiorseimicrobium undicola</name>
    <dbReference type="NCBI Taxonomy" id="1974746"/>
    <lineage>
        <taxon>Bacteria</taxon>
        <taxon>Pseudomonadati</taxon>
        <taxon>Candidatus Omnitrophota</taxon>
        <taxon>Candidatus Ghiorseimicrobium</taxon>
    </lineage>
</organism>
<dbReference type="InterPro" id="IPR004467">
    <property type="entry name" value="Or_phspho_trans_dom"/>
</dbReference>
<reference evidence="8 9" key="1">
    <citation type="submission" date="2017-09" db="EMBL/GenBank/DDBJ databases">
        <title>Depth-based differentiation of microbial function through sediment-hosted aquifers and enrichment of novel symbionts in the deep terrestrial subsurface.</title>
        <authorList>
            <person name="Probst A.J."/>
            <person name="Ladd B."/>
            <person name="Jarett J.K."/>
            <person name="Geller-Mcgrath D.E."/>
            <person name="Sieber C.M."/>
            <person name="Emerson J.B."/>
            <person name="Anantharaman K."/>
            <person name="Thomas B.C."/>
            <person name="Malmstrom R."/>
            <person name="Stieglmeier M."/>
            <person name="Klingl A."/>
            <person name="Woyke T."/>
            <person name="Ryan C.M."/>
            <person name="Banfield J.F."/>
        </authorList>
    </citation>
    <scope>NUCLEOTIDE SEQUENCE [LARGE SCALE GENOMIC DNA]</scope>
    <source>
        <strain evidence="8">CG11_big_fil_rev_8_21_14_0_20_42_13</strain>
    </source>
</reference>
<dbReference type="PANTHER" id="PTHR19278:SF9">
    <property type="entry name" value="URIDINE 5'-MONOPHOSPHATE SYNTHASE"/>
    <property type="match status" value="1"/>
</dbReference>
<dbReference type="Pfam" id="PF00156">
    <property type="entry name" value="Pribosyltran"/>
    <property type="match status" value="1"/>
</dbReference>
<dbReference type="GO" id="GO:0000287">
    <property type="term" value="F:magnesium ion binding"/>
    <property type="evidence" value="ECO:0007669"/>
    <property type="project" value="UniProtKB-UniRule"/>
</dbReference>
<comment type="caution">
    <text evidence="6">Lacks conserved residue(s) required for the propagation of feature annotation.</text>
</comment>
<dbReference type="HAMAP" id="MF_01208">
    <property type="entry name" value="PyrE"/>
    <property type="match status" value="1"/>
</dbReference>
<comment type="caution">
    <text evidence="8">The sequence shown here is derived from an EMBL/GenBank/DDBJ whole genome shotgun (WGS) entry which is preliminary data.</text>
</comment>
<comment type="pathway">
    <text evidence="1 6">Pyrimidine metabolism; UMP biosynthesis via de novo pathway; UMP from orotate: step 1/2.</text>
</comment>
<feature type="binding site" evidence="6">
    <location>
        <position position="114"/>
    </location>
    <ligand>
        <name>5-phospho-alpha-D-ribose 1-diphosphate</name>
        <dbReference type="ChEBI" id="CHEBI:58017"/>
        <note>ligand shared between dimeric partners</note>
    </ligand>
</feature>
<feature type="binding site" evidence="6">
    <location>
        <position position="167"/>
    </location>
    <ligand>
        <name>orotate</name>
        <dbReference type="ChEBI" id="CHEBI:30839"/>
    </ligand>
</feature>
<evidence type="ECO:0000313" key="8">
    <source>
        <dbReference type="EMBL" id="PIQ89832.1"/>
    </source>
</evidence>
<feature type="binding site" evidence="6">
    <location>
        <position position="139"/>
    </location>
    <ligand>
        <name>orotate</name>
        <dbReference type="ChEBI" id="CHEBI:30839"/>
    </ligand>
</feature>
<dbReference type="EMBL" id="PCWA01000015">
    <property type="protein sequence ID" value="PIQ89832.1"/>
    <property type="molecule type" value="Genomic_DNA"/>
</dbReference>
<dbReference type="InterPro" id="IPR023031">
    <property type="entry name" value="OPRT"/>
</dbReference>
<feature type="binding site" evidence="6">
    <location>
        <position position="108"/>
    </location>
    <ligand>
        <name>5-phospho-alpha-D-ribose 1-diphosphate</name>
        <dbReference type="ChEBI" id="CHEBI:58017"/>
        <note>ligand shared between dimeric partners</note>
    </ligand>
</feature>
<keyword evidence="3 6" id="KW-0328">Glycosyltransferase</keyword>
<dbReference type="Proteomes" id="UP000229641">
    <property type="component" value="Unassembled WGS sequence"/>
</dbReference>
<dbReference type="SUPFAM" id="SSF53271">
    <property type="entry name" value="PRTase-like"/>
    <property type="match status" value="1"/>
</dbReference>
<dbReference type="AlphaFoldDB" id="A0A2H0LZN3"/>
<dbReference type="UniPathway" id="UPA00070">
    <property type="reaction ID" value="UER00119"/>
</dbReference>
<comment type="similarity">
    <text evidence="6">Belongs to the purine/pyrimidine phosphoribosyltransferase family. PyrE subfamily.</text>
</comment>
<feature type="binding site" description="in other chain" evidence="6">
    <location>
        <begin position="135"/>
        <end position="143"/>
    </location>
    <ligand>
        <name>5-phospho-alpha-D-ribose 1-diphosphate</name>
        <dbReference type="ChEBI" id="CHEBI:58017"/>
        <note>ligand shared between dimeric partners</note>
    </ligand>
</feature>
<gene>
    <name evidence="6 8" type="primary">pyrE</name>
    <name evidence="8" type="ORF">COV72_01325</name>
</gene>
<keyword evidence="4 6" id="KW-0808">Transferase</keyword>
<keyword evidence="6" id="KW-0460">Magnesium</keyword>
<protein>
    <recommendedName>
        <fullName evidence="2 6">Orotate phosphoribosyltransferase</fullName>
        <shortName evidence="6">OPRT</shortName>
        <shortName evidence="6">OPRTase</shortName>
        <ecNumber evidence="2 6">2.4.2.10</ecNumber>
    </recommendedName>
</protein>
<dbReference type="NCBIfam" id="TIGR00336">
    <property type="entry name" value="pyrE"/>
    <property type="match status" value="1"/>
</dbReference>
<keyword evidence="5 6" id="KW-0665">Pyrimidine biosynthesis</keyword>
<dbReference type="Gene3D" id="3.40.50.2020">
    <property type="match status" value="1"/>
</dbReference>
<comment type="catalytic activity">
    <reaction evidence="6">
        <text>orotidine 5'-phosphate + diphosphate = orotate + 5-phospho-alpha-D-ribose 1-diphosphate</text>
        <dbReference type="Rhea" id="RHEA:10380"/>
        <dbReference type="ChEBI" id="CHEBI:30839"/>
        <dbReference type="ChEBI" id="CHEBI:33019"/>
        <dbReference type="ChEBI" id="CHEBI:57538"/>
        <dbReference type="ChEBI" id="CHEBI:58017"/>
        <dbReference type="EC" id="2.4.2.10"/>
    </reaction>
</comment>
<proteinExistence type="inferred from homology"/>
<accession>A0A2H0LZN3</accession>
<evidence type="ECO:0000256" key="4">
    <source>
        <dbReference type="ARBA" id="ARBA00022679"/>
    </source>
</evidence>
<evidence type="ECO:0000256" key="5">
    <source>
        <dbReference type="ARBA" id="ARBA00022975"/>
    </source>
</evidence>
<sequence>MPQDKNTTELKQRLFGLLKKYSYKEGRVVLSSGKVADYYIDARIVTLSSEGAYLTAAIILGLIKACPALDLSGVSAVGGPTLGADPFLGAIAAMAYLDNNPLKTFIVRKAAKEHGSGRRIEGPALTRGEQVLLVDDVATSGKSLIDSIKALKEEGLIVKAAVVIIDRSEGAKEALAGVDCPLISIFKATDFRSQ</sequence>
<dbReference type="GO" id="GO:0044205">
    <property type="term" value="P:'de novo' UMP biosynthetic process"/>
    <property type="evidence" value="ECO:0007669"/>
    <property type="project" value="UniProtKB-UniRule"/>
</dbReference>
<dbReference type="GO" id="GO:0019856">
    <property type="term" value="P:pyrimidine nucleobase biosynthetic process"/>
    <property type="evidence" value="ECO:0007669"/>
    <property type="project" value="TreeGrafter"/>
</dbReference>
<evidence type="ECO:0000256" key="6">
    <source>
        <dbReference type="HAMAP-Rule" id="MF_01208"/>
    </source>
</evidence>
<evidence type="ECO:0000256" key="1">
    <source>
        <dbReference type="ARBA" id="ARBA00004889"/>
    </source>
</evidence>
<dbReference type="PANTHER" id="PTHR19278">
    <property type="entry name" value="OROTATE PHOSPHORIBOSYLTRANSFERASE"/>
    <property type="match status" value="1"/>
</dbReference>
<comment type="cofactor">
    <cofactor evidence="6">
        <name>Mg(2+)</name>
        <dbReference type="ChEBI" id="CHEBI:18420"/>
    </cofactor>
</comment>
<feature type="domain" description="Phosphoribosyltransferase" evidence="7">
    <location>
        <begin position="79"/>
        <end position="176"/>
    </location>
</feature>
<evidence type="ECO:0000256" key="2">
    <source>
        <dbReference type="ARBA" id="ARBA00011971"/>
    </source>
</evidence>
<dbReference type="CDD" id="cd06223">
    <property type="entry name" value="PRTases_typeI"/>
    <property type="match status" value="1"/>
</dbReference>
<name>A0A2H0LZN3_9BACT</name>
<comment type="subunit">
    <text evidence="6">Homodimer.</text>
</comment>
<evidence type="ECO:0000313" key="9">
    <source>
        <dbReference type="Proteomes" id="UP000229641"/>
    </source>
</evidence>
<dbReference type="InterPro" id="IPR000836">
    <property type="entry name" value="PRTase_dom"/>
</dbReference>
<dbReference type="GO" id="GO:0004588">
    <property type="term" value="F:orotate phosphoribosyltransferase activity"/>
    <property type="evidence" value="ECO:0007669"/>
    <property type="project" value="UniProtKB-UniRule"/>
</dbReference>
<dbReference type="EC" id="2.4.2.10" evidence="2 6"/>
<evidence type="ECO:0000259" key="7">
    <source>
        <dbReference type="Pfam" id="PF00156"/>
    </source>
</evidence>
<evidence type="ECO:0000256" key="3">
    <source>
        <dbReference type="ARBA" id="ARBA00022676"/>
    </source>
</evidence>
<comment type="function">
    <text evidence="6">Catalyzes the transfer of a ribosyl phosphate group from 5-phosphoribose 1-diphosphate to orotate, leading to the formation of orotidine monophosphate (OMP).</text>
</comment>